<dbReference type="Pfam" id="PF02816">
    <property type="entry name" value="Alpha_kinase"/>
    <property type="match status" value="1"/>
</dbReference>
<dbReference type="PANTHER" id="PTHR45992">
    <property type="entry name" value="EUKARYOTIC ELONGATION FACTOR 2 KINASE-RELATED"/>
    <property type="match status" value="1"/>
</dbReference>
<comment type="caution">
    <text evidence="7">The sequence shown here is derived from an EMBL/GenBank/DDBJ whole genome shotgun (WGS) entry which is preliminary data.</text>
</comment>
<dbReference type="AlphaFoldDB" id="A0AAD3CIF0"/>
<evidence type="ECO:0000259" key="6">
    <source>
        <dbReference type="PROSITE" id="PS51158"/>
    </source>
</evidence>
<keyword evidence="3" id="KW-0547">Nucleotide-binding</keyword>
<dbReference type="SUPFAM" id="SSF56112">
    <property type="entry name" value="Protein kinase-like (PK-like)"/>
    <property type="match status" value="1"/>
</dbReference>
<evidence type="ECO:0000256" key="2">
    <source>
        <dbReference type="ARBA" id="ARBA00022679"/>
    </source>
</evidence>
<dbReference type="PROSITE" id="PS51158">
    <property type="entry name" value="ALPHA_KINASE"/>
    <property type="match status" value="1"/>
</dbReference>
<proteinExistence type="predicted"/>
<dbReference type="InterPro" id="IPR051852">
    <property type="entry name" value="Alpha-type_PK"/>
</dbReference>
<evidence type="ECO:0000313" key="7">
    <source>
        <dbReference type="EMBL" id="GFH45389.1"/>
    </source>
</evidence>
<evidence type="ECO:0000256" key="1">
    <source>
        <dbReference type="ARBA" id="ARBA00022527"/>
    </source>
</evidence>
<dbReference type="Gene3D" id="3.20.200.10">
    <property type="entry name" value="MHCK/EF2 kinase"/>
    <property type="match status" value="1"/>
</dbReference>
<dbReference type="EMBL" id="BLLK01000020">
    <property type="protein sequence ID" value="GFH45389.1"/>
    <property type="molecule type" value="Genomic_DNA"/>
</dbReference>
<sequence>MLVCDLQGILDMEGKFPKFRLTDPAINTGKGQKRIGRTDLRMKGIRSFCRKHQCNKVCEGLGLPPLRRRSSRHKEIPRN</sequence>
<evidence type="ECO:0000256" key="3">
    <source>
        <dbReference type="ARBA" id="ARBA00022741"/>
    </source>
</evidence>
<name>A0AAD3CIF0_9STRA</name>
<evidence type="ECO:0000256" key="4">
    <source>
        <dbReference type="ARBA" id="ARBA00022777"/>
    </source>
</evidence>
<feature type="domain" description="Alpha-type protein kinase" evidence="6">
    <location>
        <begin position="1"/>
        <end position="66"/>
    </location>
</feature>
<keyword evidence="5" id="KW-0067">ATP-binding</keyword>
<keyword evidence="4" id="KW-0418">Kinase</keyword>
<keyword evidence="2" id="KW-0808">Transferase</keyword>
<accession>A0AAD3CIF0</accession>
<evidence type="ECO:0000313" key="8">
    <source>
        <dbReference type="Proteomes" id="UP001054902"/>
    </source>
</evidence>
<reference evidence="7 8" key="1">
    <citation type="journal article" date="2021" name="Sci. Rep.">
        <title>The genome of the diatom Chaetoceros tenuissimus carries an ancient integrated fragment of an extant virus.</title>
        <authorList>
            <person name="Hongo Y."/>
            <person name="Kimura K."/>
            <person name="Takaki Y."/>
            <person name="Yoshida Y."/>
            <person name="Baba S."/>
            <person name="Kobayashi G."/>
            <person name="Nagasaki K."/>
            <person name="Hano T."/>
            <person name="Tomaru Y."/>
        </authorList>
    </citation>
    <scope>NUCLEOTIDE SEQUENCE [LARGE SCALE GENOMIC DNA]</scope>
    <source>
        <strain evidence="7 8">NIES-3715</strain>
    </source>
</reference>
<dbReference type="GO" id="GO:0004674">
    <property type="term" value="F:protein serine/threonine kinase activity"/>
    <property type="evidence" value="ECO:0007669"/>
    <property type="project" value="UniProtKB-KW"/>
</dbReference>
<dbReference type="GO" id="GO:0005524">
    <property type="term" value="F:ATP binding"/>
    <property type="evidence" value="ECO:0007669"/>
    <property type="project" value="UniProtKB-KW"/>
</dbReference>
<organism evidence="7 8">
    <name type="scientific">Chaetoceros tenuissimus</name>
    <dbReference type="NCBI Taxonomy" id="426638"/>
    <lineage>
        <taxon>Eukaryota</taxon>
        <taxon>Sar</taxon>
        <taxon>Stramenopiles</taxon>
        <taxon>Ochrophyta</taxon>
        <taxon>Bacillariophyta</taxon>
        <taxon>Coscinodiscophyceae</taxon>
        <taxon>Chaetocerotophycidae</taxon>
        <taxon>Chaetocerotales</taxon>
        <taxon>Chaetocerotaceae</taxon>
        <taxon>Chaetoceros</taxon>
    </lineage>
</organism>
<dbReference type="InterPro" id="IPR004166">
    <property type="entry name" value="a-kinase_dom"/>
</dbReference>
<dbReference type="PANTHER" id="PTHR45992:SF11">
    <property type="entry name" value="ALPHA-TYPE PROTEIN KINASE DOMAIN-CONTAINING PROTEIN"/>
    <property type="match status" value="1"/>
</dbReference>
<gene>
    <name evidence="7" type="ORF">CTEN210_01863</name>
</gene>
<dbReference type="InterPro" id="IPR011009">
    <property type="entry name" value="Kinase-like_dom_sf"/>
</dbReference>
<evidence type="ECO:0000256" key="5">
    <source>
        <dbReference type="ARBA" id="ARBA00022840"/>
    </source>
</evidence>
<dbReference type="Proteomes" id="UP001054902">
    <property type="component" value="Unassembled WGS sequence"/>
</dbReference>
<protein>
    <recommendedName>
        <fullName evidence="6">Alpha-type protein kinase domain-containing protein</fullName>
    </recommendedName>
</protein>
<keyword evidence="1" id="KW-0723">Serine/threonine-protein kinase</keyword>
<keyword evidence="8" id="KW-1185">Reference proteome</keyword>